<evidence type="ECO:0000256" key="5">
    <source>
        <dbReference type="ARBA" id="ARBA00022692"/>
    </source>
</evidence>
<dbReference type="InterPro" id="IPR000522">
    <property type="entry name" value="ABC_transptr_permease_BtuC"/>
</dbReference>
<keyword evidence="4" id="KW-1003">Cell membrane</keyword>
<dbReference type="Proteomes" id="UP000655208">
    <property type="component" value="Unassembled WGS sequence"/>
</dbReference>
<evidence type="ECO:0000313" key="10">
    <source>
        <dbReference type="EMBL" id="GGL97972.1"/>
    </source>
</evidence>
<keyword evidence="6 9" id="KW-1133">Transmembrane helix</keyword>
<evidence type="ECO:0000256" key="1">
    <source>
        <dbReference type="ARBA" id="ARBA00004651"/>
    </source>
</evidence>
<feature type="transmembrane region" description="Helical" evidence="9">
    <location>
        <begin position="33"/>
        <end position="53"/>
    </location>
</feature>
<gene>
    <name evidence="10" type="ORF">GCM10011594_17320</name>
</gene>
<dbReference type="GO" id="GO:0005886">
    <property type="term" value="C:plasma membrane"/>
    <property type="evidence" value="ECO:0007669"/>
    <property type="project" value="UniProtKB-SubCell"/>
</dbReference>
<dbReference type="AlphaFoldDB" id="A0A917SV69"/>
<reference evidence="10" key="1">
    <citation type="journal article" date="2014" name="Int. J. Syst. Evol. Microbiol.">
        <title>Complete genome sequence of Corynebacterium casei LMG S-19264T (=DSM 44701T), isolated from a smear-ripened cheese.</title>
        <authorList>
            <consortium name="US DOE Joint Genome Institute (JGI-PGF)"/>
            <person name="Walter F."/>
            <person name="Albersmeier A."/>
            <person name="Kalinowski J."/>
            <person name="Ruckert C."/>
        </authorList>
    </citation>
    <scope>NUCLEOTIDE SEQUENCE</scope>
    <source>
        <strain evidence="10">CGMCC 4.7308</strain>
    </source>
</reference>
<evidence type="ECO:0000256" key="2">
    <source>
        <dbReference type="ARBA" id="ARBA00007935"/>
    </source>
</evidence>
<feature type="compositionally biased region" description="Low complexity" evidence="8">
    <location>
        <begin position="7"/>
        <end position="18"/>
    </location>
</feature>
<dbReference type="Pfam" id="PF01032">
    <property type="entry name" value="FecCD"/>
    <property type="match status" value="1"/>
</dbReference>
<dbReference type="GO" id="GO:0033214">
    <property type="term" value="P:siderophore-iron import into cell"/>
    <property type="evidence" value="ECO:0007669"/>
    <property type="project" value="TreeGrafter"/>
</dbReference>
<feature type="transmembrane region" description="Helical" evidence="9">
    <location>
        <begin position="218"/>
        <end position="239"/>
    </location>
</feature>
<feature type="transmembrane region" description="Helical" evidence="9">
    <location>
        <begin position="118"/>
        <end position="139"/>
    </location>
</feature>
<protein>
    <submittedName>
        <fullName evidence="10">Iron ABC transporter permease</fullName>
    </submittedName>
</protein>
<comment type="caution">
    <text evidence="10">The sequence shown here is derived from an EMBL/GenBank/DDBJ whole genome shotgun (WGS) entry which is preliminary data.</text>
</comment>
<dbReference type="EMBL" id="BMNA01000003">
    <property type="protein sequence ID" value="GGL97972.1"/>
    <property type="molecule type" value="Genomic_DNA"/>
</dbReference>
<proteinExistence type="inferred from homology"/>
<keyword evidence="5 9" id="KW-0812">Transmembrane</keyword>
<reference evidence="10" key="2">
    <citation type="submission" date="2020-09" db="EMBL/GenBank/DDBJ databases">
        <authorList>
            <person name="Sun Q."/>
            <person name="Zhou Y."/>
        </authorList>
    </citation>
    <scope>NUCLEOTIDE SEQUENCE</scope>
    <source>
        <strain evidence="10">CGMCC 4.7308</strain>
    </source>
</reference>
<accession>A0A917SV69</accession>
<feature type="transmembrane region" description="Helical" evidence="9">
    <location>
        <begin position="332"/>
        <end position="349"/>
    </location>
</feature>
<keyword evidence="3" id="KW-0813">Transport</keyword>
<evidence type="ECO:0000256" key="9">
    <source>
        <dbReference type="SAM" id="Phobius"/>
    </source>
</evidence>
<dbReference type="Gene3D" id="1.10.3470.10">
    <property type="entry name" value="ABC transporter involved in vitamin B12 uptake, BtuC"/>
    <property type="match status" value="1"/>
</dbReference>
<dbReference type="PANTHER" id="PTHR30472:SF24">
    <property type="entry name" value="FERRIC ENTEROBACTIN TRANSPORT SYSTEM PERMEASE PROTEIN FEPG"/>
    <property type="match status" value="1"/>
</dbReference>
<comment type="subcellular location">
    <subcellularLocation>
        <location evidence="1">Cell membrane</location>
        <topology evidence="1">Multi-pass membrane protein</topology>
    </subcellularLocation>
</comment>
<dbReference type="PANTHER" id="PTHR30472">
    <property type="entry name" value="FERRIC ENTEROBACTIN TRANSPORT SYSTEM PERMEASE PROTEIN"/>
    <property type="match status" value="1"/>
</dbReference>
<evidence type="ECO:0000256" key="7">
    <source>
        <dbReference type="ARBA" id="ARBA00023136"/>
    </source>
</evidence>
<feature type="transmembrane region" description="Helical" evidence="9">
    <location>
        <begin position="146"/>
        <end position="166"/>
    </location>
</feature>
<evidence type="ECO:0000256" key="8">
    <source>
        <dbReference type="SAM" id="MobiDB-lite"/>
    </source>
</evidence>
<evidence type="ECO:0000256" key="3">
    <source>
        <dbReference type="ARBA" id="ARBA00022448"/>
    </source>
</evidence>
<comment type="similarity">
    <text evidence="2">Belongs to the binding-protein-dependent transport system permease family. FecCD subfamily.</text>
</comment>
<dbReference type="RefSeq" id="WP_188941113.1">
    <property type="nucleotide sequence ID" value="NZ_BMNA01000003.1"/>
</dbReference>
<feature type="transmembrane region" description="Helical" evidence="9">
    <location>
        <begin position="172"/>
        <end position="197"/>
    </location>
</feature>
<feature type="transmembrane region" description="Helical" evidence="9">
    <location>
        <begin position="259"/>
        <end position="289"/>
    </location>
</feature>
<dbReference type="GO" id="GO:0022857">
    <property type="term" value="F:transmembrane transporter activity"/>
    <property type="evidence" value="ECO:0007669"/>
    <property type="project" value="InterPro"/>
</dbReference>
<keyword evidence="11" id="KW-1185">Reference proteome</keyword>
<sequence>MTAAPIRPVGPAGPVGTPGRRHRLPPPARRPRALAATAGLAALLTGLAVWSLSVGESPVAWADIVPALTGHGDAGAVFAVRDLRAPRALCAVVVGAALGVSGAIFQSLTRNPLASPDLLGISGGASTAVAVAVLGLGLTDVAAGPLALVGAAGAAAFLYLFAWRRGVSGQRLILVGIGVAALTTAVTSYLLTIRPALQTQRVLFFLTGSVSGADWGDVAVATVTVVLLLAATPLLLRWMPLLELDDSTAAAVGVPVQRARFASVCVAALLAALAVSIAGPLSFVGLIAAPLGRAVTGRPGFALLPAALCGALAVLIADLAGRTLFGEIDVPVGVLTALAGAPYLLAVLLRSRTPRPLRSRGIR</sequence>
<evidence type="ECO:0000256" key="6">
    <source>
        <dbReference type="ARBA" id="ARBA00022989"/>
    </source>
</evidence>
<organism evidence="10 11">
    <name type="scientific">Nakamurella endophytica</name>
    <dbReference type="NCBI Taxonomy" id="1748367"/>
    <lineage>
        <taxon>Bacteria</taxon>
        <taxon>Bacillati</taxon>
        <taxon>Actinomycetota</taxon>
        <taxon>Actinomycetes</taxon>
        <taxon>Nakamurellales</taxon>
        <taxon>Nakamurellaceae</taxon>
        <taxon>Nakamurella</taxon>
    </lineage>
</organism>
<feature type="region of interest" description="Disordered" evidence="8">
    <location>
        <begin position="1"/>
        <end position="29"/>
    </location>
</feature>
<keyword evidence="7 9" id="KW-0472">Membrane</keyword>
<dbReference type="InterPro" id="IPR037294">
    <property type="entry name" value="ABC_BtuC-like"/>
</dbReference>
<dbReference type="SUPFAM" id="SSF81345">
    <property type="entry name" value="ABC transporter involved in vitamin B12 uptake, BtuC"/>
    <property type="match status" value="1"/>
</dbReference>
<feature type="compositionally biased region" description="Basic residues" evidence="8">
    <location>
        <begin position="19"/>
        <end position="29"/>
    </location>
</feature>
<name>A0A917SV69_9ACTN</name>
<feature type="transmembrane region" description="Helical" evidence="9">
    <location>
        <begin position="87"/>
        <end position="106"/>
    </location>
</feature>
<evidence type="ECO:0000313" key="11">
    <source>
        <dbReference type="Proteomes" id="UP000655208"/>
    </source>
</evidence>
<feature type="transmembrane region" description="Helical" evidence="9">
    <location>
        <begin position="301"/>
        <end position="320"/>
    </location>
</feature>
<evidence type="ECO:0000256" key="4">
    <source>
        <dbReference type="ARBA" id="ARBA00022475"/>
    </source>
</evidence>
<dbReference type="CDD" id="cd06550">
    <property type="entry name" value="TM_ABC_iron-siderophores_like"/>
    <property type="match status" value="1"/>
</dbReference>